<protein>
    <submittedName>
        <fullName evidence="1">Uncharacterized protein</fullName>
    </submittedName>
</protein>
<sequence>MSHLHRHSDDLMLRASRPWPVLASAPATTGDRTLLITRPRLHPARRCRVGSALQVSHCCSQRCQLAEPSLTCWTACRQAHATAWVYREAAHAPRSDRTAPAKALEVGRVRSTLLPFLQVQGRQSFVCHFTPFFFYTLQHSLAQGWLLWGTLGLRQSPVFSILDRHLRAGGRRKREWFVTRLVCAIQETCLTYDLSYKLHCRIRREEWKPETDLRYYSEPGPERKTKALACPTLSQNNDL</sequence>
<dbReference type="Proteomes" id="UP001230504">
    <property type="component" value="Unassembled WGS sequence"/>
</dbReference>
<proteinExistence type="predicted"/>
<dbReference type="AlphaFoldDB" id="A0AAD8VBS8"/>
<dbReference type="GeneID" id="85435183"/>
<evidence type="ECO:0000313" key="2">
    <source>
        <dbReference type="Proteomes" id="UP001230504"/>
    </source>
</evidence>
<accession>A0AAD8VBS8</accession>
<dbReference type="RefSeq" id="XP_060419977.1">
    <property type="nucleotide sequence ID" value="XM_060550943.1"/>
</dbReference>
<gene>
    <name evidence="1" type="ORF">LY79DRAFT_139294</name>
</gene>
<name>A0AAD8VBS8_9PEZI</name>
<dbReference type="EMBL" id="JAHLJV010000002">
    <property type="protein sequence ID" value="KAK1599388.1"/>
    <property type="molecule type" value="Genomic_DNA"/>
</dbReference>
<comment type="caution">
    <text evidence="1">The sequence shown here is derived from an EMBL/GenBank/DDBJ whole genome shotgun (WGS) entry which is preliminary data.</text>
</comment>
<reference evidence="1" key="1">
    <citation type="submission" date="2021-06" db="EMBL/GenBank/DDBJ databases">
        <title>Comparative genomics, transcriptomics and evolutionary studies reveal genomic signatures of adaptation to plant cell wall in hemibiotrophic fungi.</title>
        <authorList>
            <consortium name="DOE Joint Genome Institute"/>
            <person name="Baroncelli R."/>
            <person name="Diaz J.F."/>
            <person name="Benocci T."/>
            <person name="Peng M."/>
            <person name="Battaglia E."/>
            <person name="Haridas S."/>
            <person name="Andreopoulos W."/>
            <person name="Labutti K."/>
            <person name="Pangilinan J."/>
            <person name="Floch G.L."/>
            <person name="Makela M.R."/>
            <person name="Henrissat B."/>
            <person name="Grigoriev I.V."/>
            <person name="Crouch J.A."/>
            <person name="De Vries R.P."/>
            <person name="Sukno S.A."/>
            <person name="Thon M.R."/>
        </authorList>
    </citation>
    <scope>NUCLEOTIDE SEQUENCE</scope>
    <source>
        <strain evidence="1">CBS 125086</strain>
    </source>
</reference>
<keyword evidence="2" id="KW-1185">Reference proteome</keyword>
<organism evidence="1 2">
    <name type="scientific">Colletotrichum navitas</name>
    <dbReference type="NCBI Taxonomy" id="681940"/>
    <lineage>
        <taxon>Eukaryota</taxon>
        <taxon>Fungi</taxon>
        <taxon>Dikarya</taxon>
        <taxon>Ascomycota</taxon>
        <taxon>Pezizomycotina</taxon>
        <taxon>Sordariomycetes</taxon>
        <taxon>Hypocreomycetidae</taxon>
        <taxon>Glomerellales</taxon>
        <taxon>Glomerellaceae</taxon>
        <taxon>Colletotrichum</taxon>
        <taxon>Colletotrichum graminicola species complex</taxon>
    </lineage>
</organism>
<evidence type="ECO:0000313" key="1">
    <source>
        <dbReference type="EMBL" id="KAK1599388.1"/>
    </source>
</evidence>